<accession>A0A0K0Y0I2</accession>
<dbReference type="InterPro" id="IPR009327">
    <property type="entry name" value="Cupin_DUF985"/>
</dbReference>
<dbReference type="Proteomes" id="UP000066624">
    <property type="component" value="Chromosome"/>
</dbReference>
<keyword evidence="2" id="KW-1185">Reference proteome</keyword>
<dbReference type="InterPro" id="IPR014710">
    <property type="entry name" value="RmlC-like_jellyroll"/>
</dbReference>
<gene>
    <name evidence="1" type="ORF">WM2015_3024</name>
</gene>
<dbReference type="CDD" id="cd06121">
    <property type="entry name" value="cupin_YML079wp"/>
    <property type="match status" value="1"/>
</dbReference>
<dbReference type="InterPro" id="IPR039935">
    <property type="entry name" value="YML079W-like"/>
</dbReference>
<dbReference type="KEGG" id="wma:WM2015_3024"/>
<evidence type="ECO:0000313" key="1">
    <source>
        <dbReference type="EMBL" id="AKS43376.1"/>
    </source>
</evidence>
<evidence type="ECO:0000313" key="2">
    <source>
        <dbReference type="Proteomes" id="UP000066624"/>
    </source>
</evidence>
<dbReference type="Gene3D" id="2.60.120.10">
    <property type="entry name" value="Jelly Rolls"/>
    <property type="match status" value="1"/>
</dbReference>
<protein>
    <submittedName>
        <fullName evidence="1">Uncharacterized protein</fullName>
    </submittedName>
</protein>
<dbReference type="SUPFAM" id="SSF51182">
    <property type="entry name" value="RmlC-like cupins"/>
    <property type="match status" value="1"/>
</dbReference>
<reference evidence="1 2" key="1">
    <citation type="submission" date="2015-07" db="EMBL/GenBank/DDBJ databases">
        <authorList>
            <person name="Noorani M."/>
        </authorList>
    </citation>
    <scope>NUCLEOTIDE SEQUENCE [LARGE SCALE GENOMIC DNA]</scope>
    <source>
        <strain evidence="1 2">KCTC 42284</strain>
    </source>
</reference>
<dbReference type="EMBL" id="CP012154">
    <property type="protein sequence ID" value="AKS43376.1"/>
    <property type="molecule type" value="Genomic_DNA"/>
</dbReference>
<dbReference type="PANTHER" id="PTHR33387">
    <property type="entry name" value="RMLC-LIKE JELLY ROLL FOLD PROTEIN"/>
    <property type="match status" value="1"/>
</dbReference>
<dbReference type="Pfam" id="PF06172">
    <property type="entry name" value="Cupin_5"/>
    <property type="match status" value="1"/>
</dbReference>
<name>A0A0K0Y0I2_9GAMM</name>
<proteinExistence type="predicted"/>
<dbReference type="PANTHER" id="PTHR33387:SF3">
    <property type="entry name" value="DUF985 DOMAIN-CONTAINING PROTEIN"/>
    <property type="match status" value="1"/>
</dbReference>
<dbReference type="STRING" id="1579979.WM2015_3024"/>
<dbReference type="RefSeq" id="WP_211260944.1">
    <property type="nucleotide sequence ID" value="NZ_CP012154.1"/>
</dbReference>
<organism evidence="1 2">
    <name type="scientific">Wenzhouxiangella marina</name>
    <dbReference type="NCBI Taxonomy" id="1579979"/>
    <lineage>
        <taxon>Bacteria</taxon>
        <taxon>Pseudomonadati</taxon>
        <taxon>Pseudomonadota</taxon>
        <taxon>Gammaproteobacteria</taxon>
        <taxon>Chromatiales</taxon>
        <taxon>Wenzhouxiangellaceae</taxon>
        <taxon>Wenzhouxiangella</taxon>
    </lineage>
</organism>
<sequence>MDAPSEAMAELEAHPEGGRFRRLFESSDEVITHRGAVRKALTHIHYALDAGEHSRFHRVGSDEVWNLYRGRGLRLYLWQGDGEAPQCLELSSRVGRYCHVVPAGSWQAAEPMDGPVLMGCTVGPGFDWEDFEMIDAQPALGRALLALAPELVHLIEPGPER</sequence>
<dbReference type="InterPro" id="IPR011051">
    <property type="entry name" value="RmlC_Cupin_sf"/>
</dbReference>
<dbReference type="AlphaFoldDB" id="A0A0K0Y0I2"/>